<feature type="binding site" description="distal binding residue" evidence="8">
    <location>
        <position position="92"/>
    </location>
    <ligand>
        <name>heme</name>
        <dbReference type="ChEBI" id="CHEBI:30413"/>
    </ligand>
    <ligandPart>
        <name>Fe</name>
        <dbReference type="ChEBI" id="CHEBI:18248"/>
    </ligandPart>
</feature>
<dbReference type="AlphaFoldDB" id="A0AAE6QF35"/>
<dbReference type="GO" id="GO:0046872">
    <property type="term" value="F:metal ion binding"/>
    <property type="evidence" value="ECO:0007669"/>
    <property type="project" value="UniProtKB-UniRule"/>
</dbReference>
<evidence type="ECO:0000256" key="2">
    <source>
        <dbReference type="ARBA" id="ARBA00022448"/>
    </source>
</evidence>
<organism evidence="9 10">
    <name type="scientific">Pseudomonas coronafaciens pv. coronafaciens</name>
    <dbReference type="NCBI Taxonomy" id="235275"/>
    <lineage>
        <taxon>Bacteria</taxon>
        <taxon>Pseudomonadati</taxon>
        <taxon>Pseudomonadota</taxon>
        <taxon>Gammaproteobacteria</taxon>
        <taxon>Pseudomonadales</taxon>
        <taxon>Pseudomonadaceae</taxon>
        <taxon>Pseudomonas</taxon>
        <taxon>Pseudomonas coronafaciens</taxon>
    </lineage>
</organism>
<dbReference type="SUPFAM" id="SSF46458">
    <property type="entry name" value="Globin-like"/>
    <property type="match status" value="1"/>
</dbReference>
<evidence type="ECO:0000313" key="10">
    <source>
        <dbReference type="Proteomes" id="UP000423413"/>
    </source>
</evidence>
<proteinExistence type="inferred from homology"/>
<dbReference type="PROSITE" id="PS51257">
    <property type="entry name" value="PROKAR_LIPOPROTEIN"/>
    <property type="match status" value="1"/>
</dbReference>
<gene>
    <name evidence="9" type="ORF">GMO17_05680</name>
</gene>
<feature type="binding site" description="proximal binding residue" evidence="7">
    <location>
        <position position="92"/>
    </location>
    <ligand>
        <name>heme</name>
        <dbReference type="ChEBI" id="CHEBI:30413"/>
    </ligand>
    <ligandPart>
        <name>Fe</name>
        <dbReference type="ChEBI" id="CHEBI:18248"/>
    </ligandPart>
</feature>
<evidence type="ECO:0000256" key="5">
    <source>
        <dbReference type="ARBA" id="ARBA00023004"/>
    </source>
</evidence>
<evidence type="ECO:0000256" key="4">
    <source>
        <dbReference type="ARBA" id="ARBA00022723"/>
    </source>
</evidence>
<dbReference type="InterPro" id="IPR012292">
    <property type="entry name" value="Globin/Proto"/>
</dbReference>
<keyword evidence="3 6" id="KW-0349">Heme</keyword>
<evidence type="ECO:0000256" key="1">
    <source>
        <dbReference type="ARBA" id="ARBA00009660"/>
    </source>
</evidence>
<sequence>MKRLLICLMLTVLAGCAQQPPKDDSLYQDLGQRAGIQRIVEGMLLNIAKDERIVGHFKKVNIVRLRDKLVEQLCVEAGGPCHYTGDSMAEAHKGQSLTPSDFNALVENLIAAMDTENVPVPAQNRLIARLAPMRGEVLDK</sequence>
<dbReference type="InterPro" id="IPR009050">
    <property type="entry name" value="Globin-like_sf"/>
</dbReference>
<evidence type="ECO:0000256" key="3">
    <source>
        <dbReference type="ARBA" id="ARBA00022617"/>
    </source>
</evidence>
<keyword evidence="2 6" id="KW-0813">Transport</keyword>
<evidence type="ECO:0000313" key="9">
    <source>
        <dbReference type="EMBL" id="QGT80703.1"/>
    </source>
</evidence>
<dbReference type="GO" id="GO:0005344">
    <property type="term" value="F:oxygen carrier activity"/>
    <property type="evidence" value="ECO:0007669"/>
    <property type="project" value="UniProtKB-UniRule"/>
</dbReference>
<reference evidence="9 10" key="1">
    <citation type="submission" date="2019-11" db="EMBL/GenBank/DDBJ databases">
        <title>Complete genome sequence of Pseudomonas syringae pv. coronafaciens isolate B19001 originated in imported oat cereal.</title>
        <authorList>
            <person name="Kim S.M."/>
            <person name="Lee B.C."/>
            <person name="Seo S.J."/>
            <person name="Lee J.E."/>
            <person name="Choi N.J."/>
            <person name="Park J.H."/>
        </authorList>
    </citation>
    <scope>NUCLEOTIDE SEQUENCE [LARGE SCALE GENOMIC DNA]</scope>
    <source>
        <strain evidence="9 10">B19001</strain>
    </source>
</reference>
<dbReference type="GeneID" id="73736873"/>
<evidence type="ECO:0000256" key="8">
    <source>
        <dbReference type="PIRSR" id="PIRSR601486-1"/>
    </source>
</evidence>
<keyword evidence="4 6" id="KW-0479">Metal-binding</keyword>
<comment type="similarity">
    <text evidence="1 6">Belongs to the truncated hemoglobin family. Group I subfamily.</text>
</comment>
<dbReference type="Proteomes" id="UP000423413">
    <property type="component" value="Chromosome"/>
</dbReference>
<keyword evidence="5 6" id="KW-0408">Iron</keyword>
<dbReference type="GO" id="GO:0020037">
    <property type="term" value="F:heme binding"/>
    <property type="evidence" value="ECO:0007669"/>
    <property type="project" value="InterPro"/>
</dbReference>
<dbReference type="EMBL" id="CP046441">
    <property type="protein sequence ID" value="QGT80703.1"/>
    <property type="molecule type" value="Genomic_DNA"/>
</dbReference>
<keyword evidence="6" id="KW-0561">Oxygen transport</keyword>
<dbReference type="GO" id="GO:0019825">
    <property type="term" value="F:oxygen binding"/>
    <property type="evidence" value="ECO:0007669"/>
    <property type="project" value="InterPro"/>
</dbReference>
<accession>A0AAE6QF35</accession>
<dbReference type="CDD" id="cd00454">
    <property type="entry name" value="TrHb1_N"/>
    <property type="match status" value="1"/>
</dbReference>
<dbReference type="RefSeq" id="WP_122311494.1">
    <property type="nucleotide sequence ID" value="NZ_CP046441.1"/>
</dbReference>
<dbReference type="PIRSF" id="PIRSF002030">
    <property type="entry name" value="Globin_Protozoa/Cyanobacteria"/>
    <property type="match status" value="1"/>
</dbReference>
<protein>
    <recommendedName>
        <fullName evidence="6">Group 1 truncated hemoglobin</fullName>
    </recommendedName>
</protein>
<dbReference type="Pfam" id="PF01152">
    <property type="entry name" value="Bac_globin"/>
    <property type="match status" value="1"/>
</dbReference>
<comment type="cofactor">
    <cofactor evidence="7">
        <name>heme</name>
        <dbReference type="ChEBI" id="CHEBI:30413"/>
    </cofactor>
    <text evidence="7">Binds 1 heme group per subunit.</text>
</comment>
<dbReference type="InterPro" id="IPR001486">
    <property type="entry name" value="Hemoglobin_trunc"/>
</dbReference>
<evidence type="ECO:0000256" key="6">
    <source>
        <dbReference type="PIRNR" id="PIRNR002030"/>
    </source>
</evidence>
<dbReference type="InterPro" id="IPR016339">
    <property type="entry name" value="Hemoglobin_trunc_I"/>
</dbReference>
<dbReference type="Gene3D" id="1.10.490.10">
    <property type="entry name" value="Globins"/>
    <property type="match status" value="1"/>
</dbReference>
<evidence type="ECO:0000256" key="7">
    <source>
        <dbReference type="PIRSR" id="PIRSR002030-1"/>
    </source>
</evidence>
<name>A0AAE6QF35_9PSED</name>